<proteinExistence type="predicted"/>
<accession>A0AAV4WDP3</accession>
<evidence type="ECO:0000313" key="3">
    <source>
        <dbReference type="Proteomes" id="UP001054837"/>
    </source>
</evidence>
<sequence length="110" mass="12406">MPLTKTAPGQARNGKSSLLPLRPSTASSHISLRREPQTSTDCSSRKKRGTLRPETNNSRIGSETSDSSLLRKNYFFHIKNNRRYLKRHFVDKASNGLSKAVIRQPNTIKL</sequence>
<feature type="region of interest" description="Disordered" evidence="1">
    <location>
        <begin position="1"/>
        <end position="65"/>
    </location>
</feature>
<organism evidence="2 3">
    <name type="scientific">Caerostris darwini</name>
    <dbReference type="NCBI Taxonomy" id="1538125"/>
    <lineage>
        <taxon>Eukaryota</taxon>
        <taxon>Metazoa</taxon>
        <taxon>Ecdysozoa</taxon>
        <taxon>Arthropoda</taxon>
        <taxon>Chelicerata</taxon>
        <taxon>Arachnida</taxon>
        <taxon>Araneae</taxon>
        <taxon>Araneomorphae</taxon>
        <taxon>Entelegynae</taxon>
        <taxon>Araneoidea</taxon>
        <taxon>Araneidae</taxon>
        <taxon>Caerostris</taxon>
    </lineage>
</organism>
<evidence type="ECO:0000256" key="1">
    <source>
        <dbReference type="SAM" id="MobiDB-lite"/>
    </source>
</evidence>
<dbReference type="EMBL" id="BPLQ01014506">
    <property type="protein sequence ID" value="GIY80383.1"/>
    <property type="molecule type" value="Genomic_DNA"/>
</dbReference>
<gene>
    <name evidence="2" type="ORF">CDAR_411991</name>
</gene>
<name>A0AAV4WDP3_9ARAC</name>
<dbReference type="AlphaFoldDB" id="A0AAV4WDP3"/>
<dbReference type="Proteomes" id="UP001054837">
    <property type="component" value="Unassembled WGS sequence"/>
</dbReference>
<feature type="compositionally biased region" description="Polar residues" evidence="1">
    <location>
        <begin position="53"/>
        <end position="65"/>
    </location>
</feature>
<keyword evidence="3" id="KW-1185">Reference proteome</keyword>
<reference evidence="2 3" key="1">
    <citation type="submission" date="2021-06" db="EMBL/GenBank/DDBJ databases">
        <title>Caerostris darwini draft genome.</title>
        <authorList>
            <person name="Kono N."/>
            <person name="Arakawa K."/>
        </authorList>
    </citation>
    <scope>NUCLEOTIDE SEQUENCE [LARGE SCALE GENOMIC DNA]</scope>
</reference>
<comment type="caution">
    <text evidence="2">The sequence shown here is derived from an EMBL/GenBank/DDBJ whole genome shotgun (WGS) entry which is preliminary data.</text>
</comment>
<protein>
    <submittedName>
        <fullName evidence="2">Uncharacterized protein</fullName>
    </submittedName>
</protein>
<evidence type="ECO:0000313" key="2">
    <source>
        <dbReference type="EMBL" id="GIY80383.1"/>
    </source>
</evidence>